<organism evidence="1">
    <name type="scientific">marine metagenome</name>
    <dbReference type="NCBI Taxonomy" id="408172"/>
    <lineage>
        <taxon>unclassified sequences</taxon>
        <taxon>metagenomes</taxon>
        <taxon>ecological metagenomes</taxon>
    </lineage>
</organism>
<dbReference type="EMBL" id="UINC01000584">
    <property type="protein sequence ID" value="SUZ57868.1"/>
    <property type="molecule type" value="Genomic_DNA"/>
</dbReference>
<gene>
    <name evidence="1" type="ORF">METZ01_LOCUS10722</name>
</gene>
<dbReference type="AlphaFoldDB" id="A0A381NVF0"/>
<name>A0A381NVF0_9ZZZZ</name>
<sequence>MKYKEAPEGAFLFVARDGIEPPTQGFSVLCSTV</sequence>
<proteinExistence type="predicted"/>
<protein>
    <submittedName>
        <fullName evidence="1">Uncharacterized protein</fullName>
    </submittedName>
</protein>
<reference evidence="1" key="1">
    <citation type="submission" date="2018-05" db="EMBL/GenBank/DDBJ databases">
        <authorList>
            <person name="Lanie J.A."/>
            <person name="Ng W.-L."/>
            <person name="Kazmierczak K.M."/>
            <person name="Andrzejewski T.M."/>
            <person name="Davidsen T.M."/>
            <person name="Wayne K.J."/>
            <person name="Tettelin H."/>
            <person name="Glass J.I."/>
            <person name="Rusch D."/>
            <person name="Podicherti R."/>
            <person name="Tsui H.-C.T."/>
            <person name="Winkler M.E."/>
        </authorList>
    </citation>
    <scope>NUCLEOTIDE SEQUENCE</scope>
</reference>
<accession>A0A381NVF0</accession>
<evidence type="ECO:0000313" key="1">
    <source>
        <dbReference type="EMBL" id="SUZ57868.1"/>
    </source>
</evidence>